<protein>
    <submittedName>
        <fullName evidence="2">ROK family protein</fullName>
    </submittedName>
</protein>
<dbReference type="PANTHER" id="PTHR18964">
    <property type="entry name" value="ROK (REPRESSOR, ORF, KINASE) FAMILY"/>
    <property type="match status" value="1"/>
</dbReference>
<reference evidence="2 3" key="1">
    <citation type="journal article" date="2020" name="Biotechnol. Biofuels">
        <title>New insights from the biogas microbiome by comprehensive genome-resolved metagenomics of nearly 1600 species originating from multiple anaerobic digesters.</title>
        <authorList>
            <person name="Campanaro S."/>
            <person name="Treu L."/>
            <person name="Rodriguez-R L.M."/>
            <person name="Kovalovszki A."/>
            <person name="Ziels R.M."/>
            <person name="Maus I."/>
            <person name="Zhu X."/>
            <person name="Kougias P.G."/>
            <person name="Basile A."/>
            <person name="Luo G."/>
            <person name="Schluter A."/>
            <person name="Konstantinidis K.T."/>
            <person name="Angelidaki I."/>
        </authorList>
    </citation>
    <scope>NUCLEOTIDE SEQUENCE [LARGE SCALE GENOMIC DNA]</scope>
    <source>
        <strain evidence="2">AS27yjCOA_165</strain>
    </source>
</reference>
<dbReference type="SUPFAM" id="SSF53067">
    <property type="entry name" value="Actin-like ATPase domain"/>
    <property type="match status" value="1"/>
</dbReference>
<evidence type="ECO:0000313" key="3">
    <source>
        <dbReference type="Proteomes" id="UP000526033"/>
    </source>
</evidence>
<accession>A0A7X9DJR8</accession>
<comment type="similarity">
    <text evidence="1">Belongs to the ROK (NagC/XylR) family.</text>
</comment>
<dbReference type="AlphaFoldDB" id="A0A7X9DJR8"/>
<dbReference type="Gene3D" id="3.30.420.40">
    <property type="match status" value="2"/>
</dbReference>
<dbReference type="InterPro" id="IPR043129">
    <property type="entry name" value="ATPase_NBD"/>
</dbReference>
<proteinExistence type="inferred from homology"/>
<gene>
    <name evidence="2" type="ORF">GYA27_00750</name>
</gene>
<dbReference type="Pfam" id="PF00480">
    <property type="entry name" value="ROK"/>
    <property type="match status" value="1"/>
</dbReference>
<sequence length="278" mass="30158">MYISIDLGGTKTRLALSRDLHSLDSVEKFSSLKDLKSQKEKLIDLIKPILETSRIEAVSIAIPGTFDLFNRRFLKVPNYKLLEGSDFNFFADLFDSDTKLFINNDAALACLGEAVHGAGKQYKSVAFITLSTGVGGALVTGKKLYDGSKAFEPGHHILKFDDAVADNAGIFGSMESFLSGTGFKKRYGILPEDCNDVSIWENYGTILGAGLVNVCAFWNPDVIVLGGSLSSKYEYFLNGVTNYLNKIDGISIAPIKKGVLEDDAGLIGGLEFISQKVA</sequence>
<dbReference type="CDD" id="cd23763">
    <property type="entry name" value="ASKHA_ATPase_ROK"/>
    <property type="match status" value="1"/>
</dbReference>
<evidence type="ECO:0000313" key="2">
    <source>
        <dbReference type="EMBL" id="NMB69718.1"/>
    </source>
</evidence>
<dbReference type="EMBL" id="JAAZNL010000007">
    <property type="protein sequence ID" value="NMB69718.1"/>
    <property type="molecule type" value="Genomic_DNA"/>
</dbReference>
<dbReference type="PANTHER" id="PTHR18964:SF149">
    <property type="entry name" value="BIFUNCTIONAL UDP-N-ACETYLGLUCOSAMINE 2-EPIMERASE_N-ACETYLMANNOSAMINE KINASE"/>
    <property type="match status" value="1"/>
</dbReference>
<name>A0A7X9DJR8_UNCKA</name>
<evidence type="ECO:0000256" key="1">
    <source>
        <dbReference type="ARBA" id="ARBA00006479"/>
    </source>
</evidence>
<organism evidence="2 3">
    <name type="scientific">candidate division WWE3 bacterium</name>
    <dbReference type="NCBI Taxonomy" id="2053526"/>
    <lineage>
        <taxon>Bacteria</taxon>
        <taxon>Katanobacteria</taxon>
    </lineage>
</organism>
<comment type="caution">
    <text evidence="2">The sequence shown here is derived from an EMBL/GenBank/DDBJ whole genome shotgun (WGS) entry which is preliminary data.</text>
</comment>
<dbReference type="Proteomes" id="UP000526033">
    <property type="component" value="Unassembled WGS sequence"/>
</dbReference>
<dbReference type="InterPro" id="IPR000600">
    <property type="entry name" value="ROK"/>
</dbReference>